<evidence type="ECO:0000256" key="1">
    <source>
        <dbReference type="ARBA" id="ARBA00022741"/>
    </source>
</evidence>
<dbReference type="SMART" id="SM00490">
    <property type="entry name" value="HELICc"/>
    <property type="match status" value="1"/>
</dbReference>
<dbReference type="EMBL" id="QXIR01000002">
    <property type="protein sequence ID" value="RIW38307.1"/>
    <property type="molecule type" value="Genomic_DNA"/>
</dbReference>
<dbReference type="Pfam" id="PF00270">
    <property type="entry name" value="DEAD"/>
    <property type="match status" value="1"/>
</dbReference>
<dbReference type="InterPro" id="IPR014001">
    <property type="entry name" value="Helicase_ATP-bd"/>
</dbReference>
<feature type="domain" description="Helicase ATP-binding" evidence="8">
    <location>
        <begin position="33"/>
        <end position="204"/>
    </location>
</feature>
<evidence type="ECO:0000259" key="10">
    <source>
        <dbReference type="PROSITE" id="PS51195"/>
    </source>
</evidence>
<keyword evidence="1" id="KW-0547">Nucleotide-binding</keyword>
<dbReference type="PROSITE" id="PS51195">
    <property type="entry name" value="Q_MOTIF"/>
    <property type="match status" value="1"/>
</dbReference>
<feature type="compositionally biased region" description="Basic residues" evidence="7">
    <location>
        <begin position="426"/>
        <end position="440"/>
    </location>
</feature>
<dbReference type="PROSITE" id="PS51194">
    <property type="entry name" value="HELICASE_CTER"/>
    <property type="match status" value="1"/>
</dbReference>
<dbReference type="CDD" id="cd00268">
    <property type="entry name" value="DEADc"/>
    <property type="match status" value="1"/>
</dbReference>
<reference evidence="11 12" key="1">
    <citation type="submission" date="2018-09" db="EMBL/GenBank/DDBJ databases">
        <title>Bacillus saliacetes sp. nov., isolated from Thai shrimp paste (Ka-pi).</title>
        <authorList>
            <person name="Daroonpunt R."/>
            <person name="Tanasupawat S."/>
            <person name="Yiamsombut S."/>
        </authorList>
    </citation>
    <scope>NUCLEOTIDE SEQUENCE [LARGE SCALE GENOMIC DNA]</scope>
    <source>
        <strain evidence="11 12">SKP7-4</strain>
    </source>
</reference>
<dbReference type="Pfam" id="PF00271">
    <property type="entry name" value="Helicase_C"/>
    <property type="match status" value="1"/>
</dbReference>
<gene>
    <name evidence="11" type="ORF">D3H55_01840</name>
</gene>
<evidence type="ECO:0000256" key="7">
    <source>
        <dbReference type="SAM" id="MobiDB-lite"/>
    </source>
</evidence>
<evidence type="ECO:0000256" key="4">
    <source>
        <dbReference type="ARBA" id="ARBA00022840"/>
    </source>
</evidence>
<dbReference type="InterPro" id="IPR027417">
    <property type="entry name" value="P-loop_NTPase"/>
</dbReference>
<dbReference type="SMART" id="SM00487">
    <property type="entry name" value="DEXDc"/>
    <property type="match status" value="1"/>
</dbReference>
<keyword evidence="2" id="KW-0378">Hydrolase</keyword>
<feature type="compositionally biased region" description="Basic and acidic residues" evidence="7">
    <location>
        <begin position="445"/>
        <end position="459"/>
    </location>
</feature>
<feature type="short sequence motif" description="Q motif" evidence="6">
    <location>
        <begin position="2"/>
        <end position="30"/>
    </location>
</feature>
<dbReference type="PANTHER" id="PTHR47959:SF1">
    <property type="entry name" value="ATP-DEPENDENT RNA HELICASE DBPA"/>
    <property type="match status" value="1"/>
</dbReference>
<dbReference type="GO" id="GO:0003676">
    <property type="term" value="F:nucleic acid binding"/>
    <property type="evidence" value="ECO:0007669"/>
    <property type="project" value="InterPro"/>
</dbReference>
<organism evidence="11 12">
    <name type="scientific">Bacillus salacetis</name>
    <dbReference type="NCBI Taxonomy" id="2315464"/>
    <lineage>
        <taxon>Bacteria</taxon>
        <taxon>Bacillati</taxon>
        <taxon>Bacillota</taxon>
        <taxon>Bacilli</taxon>
        <taxon>Bacillales</taxon>
        <taxon>Bacillaceae</taxon>
        <taxon>Bacillus</taxon>
    </lineage>
</organism>
<dbReference type="AlphaFoldDB" id="A0A3A1R752"/>
<dbReference type="RefSeq" id="WP_119545205.1">
    <property type="nucleotide sequence ID" value="NZ_QXIR01000002.1"/>
</dbReference>
<dbReference type="GO" id="GO:0005829">
    <property type="term" value="C:cytosol"/>
    <property type="evidence" value="ECO:0007669"/>
    <property type="project" value="TreeGrafter"/>
</dbReference>
<dbReference type="Gene3D" id="3.40.50.300">
    <property type="entry name" value="P-loop containing nucleotide triphosphate hydrolases"/>
    <property type="match status" value="2"/>
</dbReference>
<keyword evidence="12" id="KW-1185">Reference proteome</keyword>
<keyword evidence="3 11" id="KW-0347">Helicase</keyword>
<keyword evidence="4" id="KW-0067">ATP-binding</keyword>
<evidence type="ECO:0000256" key="2">
    <source>
        <dbReference type="ARBA" id="ARBA00022801"/>
    </source>
</evidence>
<dbReference type="InterPro" id="IPR001650">
    <property type="entry name" value="Helicase_C-like"/>
</dbReference>
<evidence type="ECO:0000259" key="8">
    <source>
        <dbReference type="PROSITE" id="PS51192"/>
    </source>
</evidence>
<feature type="domain" description="Helicase C-terminal" evidence="9">
    <location>
        <begin position="215"/>
        <end position="376"/>
    </location>
</feature>
<dbReference type="OrthoDB" id="9805696at2"/>
<feature type="domain" description="DEAD-box RNA helicase Q" evidence="10">
    <location>
        <begin position="2"/>
        <end position="30"/>
    </location>
</feature>
<protein>
    <submittedName>
        <fullName evidence="11">DEAD/DEAH box helicase</fullName>
    </submittedName>
</protein>
<dbReference type="PANTHER" id="PTHR47959">
    <property type="entry name" value="ATP-DEPENDENT RNA HELICASE RHLE-RELATED"/>
    <property type="match status" value="1"/>
</dbReference>
<dbReference type="InterPro" id="IPR014014">
    <property type="entry name" value="RNA_helicase_DEAD_Q_motif"/>
</dbReference>
<evidence type="ECO:0000259" key="9">
    <source>
        <dbReference type="PROSITE" id="PS51194"/>
    </source>
</evidence>
<comment type="caution">
    <text evidence="11">The sequence shown here is derived from an EMBL/GenBank/DDBJ whole genome shotgun (WGS) entry which is preliminary data.</text>
</comment>
<dbReference type="SUPFAM" id="SSF52540">
    <property type="entry name" value="P-loop containing nucleoside triphosphate hydrolases"/>
    <property type="match status" value="1"/>
</dbReference>
<evidence type="ECO:0000256" key="3">
    <source>
        <dbReference type="ARBA" id="ARBA00022806"/>
    </source>
</evidence>
<evidence type="ECO:0000313" key="12">
    <source>
        <dbReference type="Proteomes" id="UP000265801"/>
    </source>
</evidence>
<comment type="similarity">
    <text evidence="5">Belongs to the DEAD box helicase family.</text>
</comment>
<sequence>MKNFSTLGISESIVERLQKNNVTTPTPIQEKAIPAVMEHHDVIAQAQTGTGKTLAFILPIIEKFNFEKSNIQALIITPTRELALQITEEVRKIIRHIEGLTVLPVYGGQDVEKQLSKLRKNVGIVVGTPGRILDHIGRGTIDLSELDTLVLDEADQMLHIGFLKEVEMIIRETPRSRQTLLFSATIPDEIKALAKKHMKSPQYISVERKQGPAKTVDQLAVFVSDRGKQAALVEMIKEGNPYLAVIFCRTKRRVTKLYEDLVSYGFTCDELHGDLSQAKREKVMKRFRDSEFQLLIATDVAARGLDVEGVTHVFNYDIPEDADSYVHRIGRTGRAGEKGLAVTFYSPAQKDLMSQIEKELNIKLPKKTIGKVTDQKPKSRSKQVPDKQTPAGKNAGESRNGSKPKSEGRSRRATGKRGHDSESPRGKGKAKTGSAKKKPRSNMLEAKEVKRGSLHKLGDKSAAGRNKGKSGNSSSGNPAGRRGRSSSGTKGKRK</sequence>
<evidence type="ECO:0000256" key="6">
    <source>
        <dbReference type="PROSITE-ProRule" id="PRU00552"/>
    </source>
</evidence>
<dbReference type="PROSITE" id="PS51192">
    <property type="entry name" value="HELICASE_ATP_BIND_1"/>
    <property type="match status" value="1"/>
</dbReference>
<evidence type="ECO:0000256" key="5">
    <source>
        <dbReference type="ARBA" id="ARBA00038437"/>
    </source>
</evidence>
<evidence type="ECO:0000313" key="11">
    <source>
        <dbReference type="EMBL" id="RIW38307.1"/>
    </source>
</evidence>
<name>A0A3A1R752_9BACI</name>
<feature type="region of interest" description="Disordered" evidence="7">
    <location>
        <begin position="368"/>
        <end position="494"/>
    </location>
</feature>
<dbReference type="InterPro" id="IPR050079">
    <property type="entry name" value="DEAD_box_RNA_helicase"/>
</dbReference>
<accession>A0A3A1R752</accession>
<dbReference type="InterPro" id="IPR044742">
    <property type="entry name" value="DEAD/DEAH_RhlB"/>
</dbReference>
<dbReference type="CDD" id="cd18787">
    <property type="entry name" value="SF2_C_DEAD"/>
    <property type="match status" value="1"/>
</dbReference>
<proteinExistence type="inferred from homology"/>
<dbReference type="GO" id="GO:0005524">
    <property type="term" value="F:ATP binding"/>
    <property type="evidence" value="ECO:0007669"/>
    <property type="project" value="UniProtKB-KW"/>
</dbReference>
<feature type="compositionally biased region" description="Low complexity" evidence="7">
    <location>
        <begin position="469"/>
        <end position="494"/>
    </location>
</feature>
<dbReference type="Proteomes" id="UP000265801">
    <property type="component" value="Unassembled WGS sequence"/>
</dbReference>
<dbReference type="GO" id="GO:0003724">
    <property type="term" value="F:RNA helicase activity"/>
    <property type="evidence" value="ECO:0007669"/>
    <property type="project" value="InterPro"/>
</dbReference>
<dbReference type="InterPro" id="IPR011545">
    <property type="entry name" value="DEAD/DEAH_box_helicase_dom"/>
</dbReference>
<dbReference type="GO" id="GO:0016787">
    <property type="term" value="F:hydrolase activity"/>
    <property type="evidence" value="ECO:0007669"/>
    <property type="project" value="UniProtKB-KW"/>
</dbReference>